<feature type="region of interest" description="Disordered" evidence="1">
    <location>
        <begin position="1"/>
        <end position="34"/>
    </location>
</feature>
<evidence type="ECO:0000313" key="3">
    <source>
        <dbReference type="Proteomes" id="UP001285441"/>
    </source>
</evidence>
<organism evidence="2 3">
    <name type="scientific">Podospora didyma</name>
    <dbReference type="NCBI Taxonomy" id="330526"/>
    <lineage>
        <taxon>Eukaryota</taxon>
        <taxon>Fungi</taxon>
        <taxon>Dikarya</taxon>
        <taxon>Ascomycota</taxon>
        <taxon>Pezizomycotina</taxon>
        <taxon>Sordariomycetes</taxon>
        <taxon>Sordariomycetidae</taxon>
        <taxon>Sordariales</taxon>
        <taxon>Podosporaceae</taxon>
        <taxon>Podospora</taxon>
    </lineage>
</organism>
<evidence type="ECO:0000256" key="1">
    <source>
        <dbReference type="SAM" id="MobiDB-lite"/>
    </source>
</evidence>
<evidence type="ECO:0008006" key="4">
    <source>
        <dbReference type="Google" id="ProtNLM"/>
    </source>
</evidence>
<dbReference type="EMBL" id="JAULSW010000006">
    <property type="protein sequence ID" value="KAK3377477.1"/>
    <property type="molecule type" value="Genomic_DNA"/>
</dbReference>
<comment type="caution">
    <text evidence="2">The sequence shown here is derived from an EMBL/GenBank/DDBJ whole genome shotgun (WGS) entry which is preliminary data.</text>
</comment>
<gene>
    <name evidence="2" type="ORF">B0H63DRAFT_546897</name>
</gene>
<reference evidence="2" key="1">
    <citation type="journal article" date="2023" name="Mol. Phylogenet. Evol.">
        <title>Genome-scale phylogeny and comparative genomics of the fungal order Sordariales.</title>
        <authorList>
            <person name="Hensen N."/>
            <person name="Bonometti L."/>
            <person name="Westerberg I."/>
            <person name="Brannstrom I.O."/>
            <person name="Guillou S."/>
            <person name="Cros-Aarteil S."/>
            <person name="Calhoun S."/>
            <person name="Haridas S."/>
            <person name="Kuo A."/>
            <person name="Mondo S."/>
            <person name="Pangilinan J."/>
            <person name="Riley R."/>
            <person name="LaButti K."/>
            <person name="Andreopoulos B."/>
            <person name="Lipzen A."/>
            <person name="Chen C."/>
            <person name="Yan M."/>
            <person name="Daum C."/>
            <person name="Ng V."/>
            <person name="Clum A."/>
            <person name="Steindorff A."/>
            <person name="Ohm R.A."/>
            <person name="Martin F."/>
            <person name="Silar P."/>
            <person name="Natvig D.O."/>
            <person name="Lalanne C."/>
            <person name="Gautier V."/>
            <person name="Ament-Velasquez S.L."/>
            <person name="Kruys A."/>
            <person name="Hutchinson M.I."/>
            <person name="Powell A.J."/>
            <person name="Barry K."/>
            <person name="Miller A.N."/>
            <person name="Grigoriev I.V."/>
            <person name="Debuchy R."/>
            <person name="Gladieux P."/>
            <person name="Hiltunen Thoren M."/>
            <person name="Johannesson H."/>
        </authorList>
    </citation>
    <scope>NUCLEOTIDE SEQUENCE</scope>
    <source>
        <strain evidence="2">CBS 232.78</strain>
    </source>
</reference>
<dbReference type="Pfam" id="PF26639">
    <property type="entry name" value="Het-6_barrel"/>
    <property type="match status" value="1"/>
</dbReference>
<protein>
    <recommendedName>
        <fullName evidence="4">Heterokaryon incompatibility domain-containing protein</fullName>
    </recommendedName>
</protein>
<sequence length="1128" mass="125422">MHGSSRDRTFTTSQLVPLGSIRKQDANAPAHHKGTETRKICFATGIDGETEIPRGIELLEVDPGIRKDGERGALFVQLGVQEFSPEAACEAIVRAHRDPSFDEAGLSPADLAFHALFLYRSGHYGRRESRLWFVAQDGTRGRGHEFYIRSARGFVASSWPREFQRSIRFLHEEYLSGFLEDPASAEAWADWLASFHGVRIFPTLVSHSSTEGPSLSEDFLSLLRCYGSGKVLELLKHQWHYYAEQLNCPNRGRGELNQPDKRVVTELGSIRVPCRGGKVVPLDQTILPSSNIPPALSSELNILDIPNPDDPQWWFLSMLVVSSKLEAPGLTRQIRVLRDSGQSMEFVETIYRELQWLQHSDRDKELLRGSFATDLLIFIPGFGRTKGAWLKTDGCVWDGHQSLHRTARLRKHYPELRHPFQNILQIGDASLVTMLAEARSIAANQDVHLQTIQDTFIAFSAMIHDNPGGLDATILRELASLRIFSIKGRCDWGAEKIADVLSVHMPDGSTAKFQADAGFTCVKEAHGELCAYLTKATLSSSQAPIKLVEQFAEICGIEGQRGILLLQQILSRDDVPSLAREFQSKGSSQKSSILVPMWMESNLTNTLTAGQAVHLLSMAAKAKNRDEVHLLPLKFTAKARQIGMHRPYEELSWLHRSCKAPGLDWKKAFPSSDLAFQALFLPQHDSVLISSKNVNNVTEDVAFLGELAVSMFLKFRLVNSYDPERCWTSPLRIKAGLPPCKSLQRWSSTFTIVDRDGAFAGLLSRLGHDNNFAFSRHTYHIEVVTTEEALERNEFFLGAEQFKKAQRLSRARNPELLEALILIRVFNVHKDPRLAIFVDPWSMIADGSLTVLHGAHYSVAFAGKVPPHISSFDFCSWIPYWTQAEYPRTISTWDTPSGGFRASGNTKLDAYVHRRDNTILVARGALIDRIKGVGSVTHNSTDAVEYINSLHADVDSLPTPYPTSESADEIKRRLPVGNASRPHLDPRAGAITAHQALAGPMGDGGEFSLLRRVARAATAGEPVSNFERASAKASTKSHTATAFSVRLSVAKSCVTELGYIGLVPHDAEVGDTVIILDGAAVPFIMRKRDKKAEDTLPNILMGECYLHRIMYGEALEFDEVETELIQLA</sequence>
<dbReference type="AlphaFoldDB" id="A0AAE0KJK0"/>
<proteinExistence type="predicted"/>
<accession>A0AAE0KJK0</accession>
<reference evidence="2" key="2">
    <citation type="submission" date="2023-06" db="EMBL/GenBank/DDBJ databases">
        <authorList>
            <consortium name="Lawrence Berkeley National Laboratory"/>
            <person name="Haridas S."/>
            <person name="Hensen N."/>
            <person name="Bonometti L."/>
            <person name="Westerberg I."/>
            <person name="Brannstrom I.O."/>
            <person name="Guillou S."/>
            <person name="Cros-Aarteil S."/>
            <person name="Calhoun S."/>
            <person name="Kuo A."/>
            <person name="Mondo S."/>
            <person name="Pangilinan J."/>
            <person name="Riley R."/>
            <person name="LaButti K."/>
            <person name="Andreopoulos B."/>
            <person name="Lipzen A."/>
            <person name="Chen C."/>
            <person name="Yanf M."/>
            <person name="Daum C."/>
            <person name="Ng V."/>
            <person name="Clum A."/>
            <person name="Steindorff A."/>
            <person name="Ohm R."/>
            <person name="Martin F."/>
            <person name="Silar P."/>
            <person name="Natvig D."/>
            <person name="Lalanne C."/>
            <person name="Gautier V."/>
            <person name="Ament-velasquez S.L."/>
            <person name="Kruys A."/>
            <person name="Hutchinson M.I."/>
            <person name="Powell A.J."/>
            <person name="Barry K."/>
            <person name="Miller A.N."/>
            <person name="Grigoriev I.V."/>
            <person name="Debuchy R."/>
            <person name="Gladieux P."/>
            <person name="Thoren M.H."/>
            <person name="Johannesson H."/>
        </authorList>
    </citation>
    <scope>NUCLEOTIDE SEQUENCE</scope>
    <source>
        <strain evidence="2">CBS 232.78</strain>
    </source>
</reference>
<name>A0AAE0KJK0_9PEZI</name>
<dbReference type="Proteomes" id="UP001285441">
    <property type="component" value="Unassembled WGS sequence"/>
</dbReference>
<evidence type="ECO:0000313" key="2">
    <source>
        <dbReference type="EMBL" id="KAK3377477.1"/>
    </source>
</evidence>
<keyword evidence="3" id="KW-1185">Reference proteome</keyword>